<dbReference type="CDD" id="cd06464">
    <property type="entry name" value="ACD_sHsps-like"/>
    <property type="match status" value="1"/>
</dbReference>
<dbReference type="PROSITE" id="PS01031">
    <property type="entry name" value="SHSP"/>
    <property type="match status" value="1"/>
</dbReference>
<comment type="similarity">
    <text evidence="1 2">Belongs to the small heat shock protein (HSP20) family.</text>
</comment>
<dbReference type="InterPro" id="IPR008978">
    <property type="entry name" value="HSP20-like_chaperone"/>
</dbReference>
<name>A0ABR9N3T4_9MICO</name>
<dbReference type="Pfam" id="PF00011">
    <property type="entry name" value="HSP20"/>
    <property type="match status" value="1"/>
</dbReference>
<comment type="caution">
    <text evidence="4">The sequence shown here is derived from an EMBL/GenBank/DDBJ whole genome shotgun (WGS) entry which is preliminary data.</text>
</comment>
<accession>A0ABR9N3T4</accession>
<dbReference type="RefSeq" id="WP_192864860.1">
    <property type="nucleotide sequence ID" value="NZ_JADAQT010000108.1"/>
</dbReference>
<dbReference type="PANTHER" id="PTHR11527">
    <property type="entry name" value="HEAT-SHOCK PROTEIN 20 FAMILY MEMBER"/>
    <property type="match status" value="1"/>
</dbReference>
<dbReference type="SUPFAM" id="SSF49764">
    <property type="entry name" value="HSP20-like chaperones"/>
    <property type="match status" value="1"/>
</dbReference>
<proteinExistence type="inferred from homology"/>
<evidence type="ECO:0000256" key="1">
    <source>
        <dbReference type="PROSITE-ProRule" id="PRU00285"/>
    </source>
</evidence>
<organism evidence="4 5">
    <name type="scientific">Myceligenerans pegani</name>
    <dbReference type="NCBI Taxonomy" id="2776917"/>
    <lineage>
        <taxon>Bacteria</taxon>
        <taxon>Bacillati</taxon>
        <taxon>Actinomycetota</taxon>
        <taxon>Actinomycetes</taxon>
        <taxon>Micrococcales</taxon>
        <taxon>Promicromonosporaceae</taxon>
        <taxon>Myceligenerans</taxon>
    </lineage>
</organism>
<dbReference type="Gene3D" id="2.60.40.790">
    <property type="match status" value="1"/>
</dbReference>
<evidence type="ECO:0000256" key="2">
    <source>
        <dbReference type="RuleBase" id="RU003616"/>
    </source>
</evidence>
<dbReference type="InterPro" id="IPR002068">
    <property type="entry name" value="A-crystallin/Hsp20_dom"/>
</dbReference>
<dbReference type="Proteomes" id="UP000625527">
    <property type="component" value="Unassembled WGS sequence"/>
</dbReference>
<dbReference type="InterPro" id="IPR031107">
    <property type="entry name" value="Small_HSP"/>
</dbReference>
<evidence type="ECO:0000259" key="3">
    <source>
        <dbReference type="PROSITE" id="PS01031"/>
    </source>
</evidence>
<protein>
    <submittedName>
        <fullName evidence="4">Hsp20/alpha crystallin family protein</fullName>
    </submittedName>
</protein>
<evidence type="ECO:0000313" key="4">
    <source>
        <dbReference type="EMBL" id="MBE1878327.1"/>
    </source>
</evidence>
<dbReference type="EMBL" id="JADAQT010000108">
    <property type="protein sequence ID" value="MBE1878327.1"/>
    <property type="molecule type" value="Genomic_DNA"/>
</dbReference>
<keyword evidence="5" id="KW-1185">Reference proteome</keyword>
<reference evidence="4 5" key="1">
    <citation type="submission" date="2020-10" db="EMBL/GenBank/DDBJ databases">
        <title>Myceligenerans pegani sp. nov., an endophytic actinomycete isolated from Peganum harmala L. in Xinjiang, China.</title>
        <authorList>
            <person name="Xin L."/>
        </authorList>
    </citation>
    <scope>NUCLEOTIDE SEQUENCE [LARGE SCALE GENOMIC DNA]</scope>
    <source>
        <strain evidence="4 5">TRM65318</strain>
    </source>
</reference>
<evidence type="ECO:0000313" key="5">
    <source>
        <dbReference type="Proteomes" id="UP000625527"/>
    </source>
</evidence>
<sequence length="148" mass="16266">MTTTLTRSSLVRSPFVDAWLRDLRTPVLTTVERAADRARPAADVYRDGEDLVARLDLPGIDPAEDVAVEIEGRKLVVRGERKDQRTEDAEGRRISEVRFGEFRRVVTLPRAVDGDAVRASYDAGVLTVTVAGVFTGTTPQRIEVTTAA</sequence>
<feature type="domain" description="SHSP" evidence="3">
    <location>
        <begin position="33"/>
        <end position="147"/>
    </location>
</feature>
<gene>
    <name evidence="4" type="ORF">IHE71_21765</name>
</gene>